<gene>
    <name evidence="1" type="ORF">GM415_15520</name>
</gene>
<dbReference type="RefSeq" id="WP_158949769.1">
    <property type="nucleotide sequence ID" value="NZ_CP046400.1"/>
</dbReference>
<dbReference type="KEGG" id="psel:GM415_15520"/>
<keyword evidence="2" id="KW-1185">Reference proteome</keyword>
<dbReference type="AlphaFoldDB" id="A0A6I6JF61"/>
<organism evidence="1 2">
    <name type="scientific">Pseudodesulfovibrio cashew</name>
    <dbReference type="NCBI Taxonomy" id="2678688"/>
    <lineage>
        <taxon>Bacteria</taxon>
        <taxon>Pseudomonadati</taxon>
        <taxon>Thermodesulfobacteriota</taxon>
        <taxon>Desulfovibrionia</taxon>
        <taxon>Desulfovibrionales</taxon>
        <taxon>Desulfovibrionaceae</taxon>
    </lineage>
</organism>
<accession>A0A6I6JF61</accession>
<dbReference type="EMBL" id="CP046400">
    <property type="protein sequence ID" value="QGY41465.1"/>
    <property type="molecule type" value="Genomic_DNA"/>
</dbReference>
<proteinExistence type="predicted"/>
<reference evidence="1 2" key="1">
    <citation type="submission" date="2019-11" db="EMBL/GenBank/DDBJ databases">
        <authorList>
            <person name="Zheng R.K."/>
            <person name="Sun C.M."/>
        </authorList>
    </citation>
    <scope>NUCLEOTIDE SEQUENCE [LARGE SCALE GENOMIC DNA]</scope>
    <source>
        <strain evidence="1 2">SRB007</strain>
    </source>
</reference>
<sequence>MRKVLAVYLDCECVRTYPEDEDGERRPGAVDYVVYWRRCSRQYANRLITQMLDVVENNLWRYDMLYECPYPVRGDIRRSDVDEGGGVRAVRQVVTEEDLEAAAEYYSAEELEAAGIEIVRGEQSCH</sequence>
<protein>
    <submittedName>
        <fullName evidence="1">Uncharacterized protein</fullName>
    </submittedName>
</protein>
<evidence type="ECO:0000313" key="1">
    <source>
        <dbReference type="EMBL" id="QGY41465.1"/>
    </source>
</evidence>
<name>A0A6I6JF61_9BACT</name>
<evidence type="ECO:0000313" key="2">
    <source>
        <dbReference type="Proteomes" id="UP000428328"/>
    </source>
</evidence>
<dbReference type="Proteomes" id="UP000428328">
    <property type="component" value="Chromosome"/>
</dbReference>